<comment type="caution">
    <text evidence="2">The sequence shown here is derived from an EMBL/GenBank/DDBJ whole genome shotgun (WGS) entry which is preliminary data.</text>
</comment>
<proteinExistence type="predicted"/>
<dbReference type="AlphaFoldDB" id="A0A1V2UCM3"/>
<gene>
    <name evidence="2" type="ORF">BTN92_13990</name>
</gene>
<evidence type="ECO:0000313" key="3">
    <source>
        <dbReference type="Proteomes" id="UP000189299"/>
    </source>
</evidence>
<dbReference type="STRING" id="53346.A5802_003322"/>
<sequence length="557" mass="64506">MPTLFPDNYEIANIAKRKKLARNLKLKNELSALDIALHAHDIFDYLTGHGVERLNSAFVSLFQYAAEALGVPYETIEEAFFTQTPLSEEELFAVSYLFNPNAKIIDKQDLPIVPITIDFYSMCLALFEELPASFWKEYVKAGALLPETKLDAYDLEKLLQAFVQQVWLKTKESIEKPEGNEIEKARQMFLAYFYRNDQKFYRKETQDMLLGLLENKIAEQVEEAFVIDDHFQKLLDEGDSNSICSYVIDHLIDWTDEKNYLRFLRSIPKTKNLSLMNQLLLLYQRAEAVESKEVHDWIRENRTLKNNAEPVFLFGGNQQKVNSETGEILKEKQTQLTQITHAPIVPYFEKTETQGKEETKKIETSPKEVFAILEKIANRTIVFEEREESVLEDHTIRIKANQGEEQTLGDLIVCLLEKEKQSSEEIIRFENECIASIVMTVFCFNPLPLNLSLLTQLRSTNNGKVKLQQLFTDLIVRSDTFLQKITAHMYEKETESVRPTLEEEIRRARELQSRAMDNVATDKANKKEERSEEDYNLADTLEKLKGNSESSEDDKTD</sequence>
<feature type="region of interest" description="Disordered" evidence="1">
    <location>
        <begin position="512"/>
        <end position="557"/>
    </location>
</feature>
<accession>A0A1V2UCM3</accession>
<reference evidence="2 3" key="1">
    <citation type="submission" date="2016-12" db="EMBL/GenBank/DDBJ databases">
        <authorList>
            <person name="Song W.-J."/>
            <person name="Kurnit D.M."/>
        </authorList>
    </citation>
    <scope>NUCLEOTIDE SEQUENCE [LARGE SCALE GENOMIC DNA]</scope>
    <source>
        <strain evidence="2 3">CGB1038-1_S1</strain>
    </source>
</reference>
<dbReference type="RefSeq" id="WP_077152003.1">
    <property type="nucleotide sequence ID" value="NZ_CABMMO010000017.1"/>
</dbReference>
<evidence type="ECO:0000256" key="1">
    <source>
        <dbReference type="SAM" id="MobiDB-lite"/>
    </source>
</evidence>
<name>A0A1V2UCM3_ENTMU</name>
<organism evidence="2 3">
    <name type="scientific">Enterococcus mundtii</name>
    <dbReference type="NCBI Taxonomy" id="53346"/>
    <lineage>
        <taxon>Bacteria</taxon>
        <taxon>Bacillati</taxon>
        <taxon>Bacillota</taxon>
        <taxon>Bacilli</taxon>
        <taxon>Lactobacillales</taxon>
        <taxon>Enterococcaceae</taxon>
        <taxon>Enterococcus</taxon>
    </lineage>
</organism>
<dbReference type="EMBL" id="MSTR01000017">
    <property type="protein sequence ID" value="ONN40957.1"/>
    <property type="molecule type" value="Genomic_DNA"/>
</dbReference>
<protein>
    <submittedName>
        <fullName evidence="2">Uncharacterized protein</fullName>
    </submittedName>
</protein>
<dbReference type="Proteomes" id="UP000189299">
    <property type="component" value="Unassembled WGS sequence"/>
</dbReference>
<evidence type="ECO:0000313" key="2">
    <source>
        <dbReference type="EMBL" id="ONN40957.1"/>
    </source>
</evidence>